<evidence type="ECO:0000256" key="2">
    <source>
        <dbReference type="ARBA" id="ARBA00008497"/>
    </source>
</evidence>
<feature type="transmembrane region" description="Helical" evidence="9">
    <location>
        <begin position="49"/>
        <end position="72"/>
    </location>
</feature>
<dbReference type="Proteomes" id="UP000324091">
    <property type="component" value="Chromosome 2"/>
</dbReference>
<dbReference type="PANTHER" id="PTHR32261">
    <property type="entry name" value="CALCIUM HOMEOSTASIS MODULATOR PROTEIN"/>
    <property type="match status" value="1"/>
</dbReference>
<keyword evidence="6" id="KW-0406">Ion transport</keyword>
<name>A0A5C6NLF3_9TELE</name>
<comment type="similarity">
    <text evidence="2">Belongs to the CALHM family.</text>
</comment>
<evidence type="ECO:0000313" key="11">
    <source>
        <dbReference type="Proteomes" id="UP000324091"/>
    </source>
</evidence>
<evidence type="ECO:0000256" key="6">
    <source>
        <dbReference type="ARBA" id="ARBA00023065"/>
    </source>
</evidence>
<evidence type="ECO:0000256" key="9">
    <source>
        <dbReference type="SAM" id="Phobius"/>
    </source>
</evidence>
<reference evidence="10 11" key="1">
    <citation type="submission" date="2019-04" db="EMBL/GenBank/DDBJ databases">
        <title>Chromosome genome assembly for Takifugu flavidus.</title>
        <authorList>
            <person name="Xiao S."/>
        </authorList>
    </citation>
    <scope>NUCLEOTIDE SEQUENCE [LARGE SCALE GENOMIC DNA]</scope>
    <source>
        <strain evidence="10">HTHZ2018</strain>
        <tissue evidence="10">Muscle</tissue>
    </source>
</reference>
<keyword evidence="8" id="KW-0407">Ion channel</keyword>
<dbReference type="GO" id="GO:0005886">
    <property type="term" value="C:plasma membrane"/>
    <property type="evidence" value="ECO:0007669"/>
    <property type="project" value="TreeGrafter"/>
</dbReference>
<keyword evidence="11" id="KW-1185">Reference proteome</keyword>
<keyword evidence="7 9" id="KW-0472">Membrane</keyword>
<protein>
    <recommendedName>
        <fullName evidence="12">Transmembrane protein</fullName>
    </recommendedName>
</protein>
<sequence length="337" mass="38529">MERKKQWLARLKNEISNSPLVSNVAFGFILMGLEKLVELEFECPCNPKWNGLFSSAFFIVPAIMAFILMLIIQGRRHKELILKFIAQGCKCDEFFFKLDDKRCSCDEKTLKLINQKCSCDKSQFTLNTQEGKCDEFILKSITGRCSCDKSTLKLITKGCSCDESTLKLITKGCSCDESTVTLITQGCRCGKSKFTQKVKRDEWLKKTVSTFVPAIVWLILLFFDGQYFACAKTDWEGRFVLVDKAAPQKWCEPISEGNFTRQELMLRSQEWIVMSQVIAILLLIFICMGLTVYLIRNSCQEKKQTDPTEVMQLSEVRSGRFDKTFSPKAARAFSCSF</sequence>
<keyword evidence="5 9" id="KW-1133">Transmembrane helix</keyword>
<proteinExistence type="inferred from homology"/>
<gene>
    <name evidence="10" type="ORF">D4764_02G0005220</name>
</gene>
<evidence type="ECO:0000256" key="8">
    <source>
        <dbReference type="ARBA" id="ARBA00023303"/>
    </source>
</evidence>
<feature type="transmembrane region" description="Helical" evidence="9">
    <location>
        <begin position="203"/>
        <end position="223"/>
    </location>
</feature>
<feature type="transmembrane region" description="Helical" evidence="9">
    <location>
        <begin position="271"/>
        <end position="295"/>
    </location>
</feature>
<dbReference type="Pfam" id="PF14798">
    <property type="entry name" value="Ca_hom_mod"/>
    <property type="match status" value="1"/>
</dbReference>
<evidence type="ECO:0000256" key="3">
    <source>
        <dbReference type="ARBA" id="ARBA00022448"/>
    </source>
</evidence>
<dbReference type="InterPro" id="IPR029569">
    <property type="entry name" value="CALHM"/>
</dbReference>
<comment type="caution">
    <text evidence="10">The sequence shown here is derived from an EMBL/GenBank/DDBJ whole genome shotgun (WGS) entry which is preliminary data.</text>
</comment>
<evidence type="ECO:0000256" key="4">
    <source>
        <dbReference type="ARBA" id="ARBA00022692"/>
    </source>
</evidence>
<comment type="subcellular location">
    <subcellularLocation>
        <location evidence="1">Membrane</location>
        <topology evidence="1">Multi-pass membrane protein</topology>
    </subcellularLocation>
</comment>
<dbReference type="AlphaFoldDB" id="A0A5C6NLF3"/>
<dbReference type="GO" id="GO:0005261">
    <property type="term" value="F:monoatomic cation channel activity"/>
    <property type="evidence" value="ECO:0007669"/>
    <property type="project" value="TreeGrafter"/>
</dbReference>
<evidence type="ECO:0000256" key="5">
    <source>
        <dbReference type="ARBA" id="ARBA00022989"/>
    </source>
</evidence>
<keyword evidence="4 9" id="KW-0812">Transmembrane</keyword>
<evidence type="ECO:0000256" key="7">
    <source>
        <dbReference type="ARBA" id="ARBA00023136"/>
    </source>
</evidence>
<evidence type="ECO:0000313" key="10">
    <source>
        <dbReference type="EMBL" id="TWW67481.1"/>
    </source>
</evidence>
<organism evidence="10 11">
    <name type="scientific">Takifugu flavidus</name>
    <name type="common">sansaifugu</name>
    <dbReference type="NCBI Taxonomy" id="433684"/>
    <lineage>
        <taxon>Eukaryota</taxon>
        <taxon>Metazoa</taxon>
        <taxon>Chordata</taxon>
        <taxon>Craniata</taxon>
        <taxon>Vertebrata</taxon>
        <taxon>Euteleostomi</taxon>
        <taxon>Actinopterygii</taxon>
        <taxon>Neopterygii</taxon>
        <taxon>Teleostei</taxon>
        <taxon>Neoteleostei</taxon>
        <taxon>Acanthomorphata</taxon>
        <taxon>Eupercaria</taxon>
        <taxon>Tetraodontiformes</taxon>
        <taxon>Tetradontoidea</taxon>
        <taxon>Tetraodontidae</taxon>
        <taxon>Takifugu</taxon>
    </lineage>
</organism>
<dbReference type="PANTHER" id="PTHR32261:SF1">
    <property type="entry name" value="CALCIUM HOMEOSTASIS MODULATOR PROTEIN"/>
    <property type="match status" value="1"/>
</dbReference>
<evidence type="ECO:0000256" key="1">
    <source>
        <dbReference type="ARBA" id="ARBA00004141"/>
    </source>
</evidence>
<feature type="transmembrane region" description="Helical" evidence="9">
    <location>
        <begin position="20"/>
        <end position="37"/>
    </location>
</feature>
<dbReference type="GO" id="GO:1904669">
    <property type="term" value="P:ATP export"/>
    <property type="evidence" value="ECO:0007669"/>
    <property type="project" value="UniProtKB-ARBA"/>
</dbReference>
<evidence type="ECO:0008006" key="12">
    <source>
        <dbReference type="Google" id="ProtNLM"/>
    </source>
</evidence>
<keyword evidence="3" id="KW-0813">Transport</keyword>
<accession>A0A5C6NLF3</accession>
<dbReference type="EMBL" id="RHFK02000012">
    <property type="protein sequence ID" value="TWW67481.1"/>
    <property type="molecule type" value="Genomic_DNA"/>
</dbReference>